<keyword evidence="1" id="KW-0732">Signal</keyword>
<dbReference type="InterPro" id="IPR011467">
    <property type="entry name" value="DUF1573"/>
</dbReference>
<dbReference type="PANTHER" id="PTHR37833">
    <property type="entry name" value="LIPOPROTEIN-RELATED"/>
    <property type="match status" value="1"/>
</dbReference>
<dbReference type="Proteomes" id="UP000198999">
    <property type="component" value="Unassembled WGS sequence"/>
</dbReference>
<protein>
    <recommendedName>
        <fullName evidence="4">DUF1573 domain-containing protein</fullName>
    </recommendedName>
</protein>
<feature type="chain" id="PRO_5011503313" description="DUF1573 domain-containing protein" evidence="1">
    <location>
        <begin position="31"/>
        <end position="148"/>
    </location>
</feature>
<accession>A0A1H9KYM7</accession>
<organism evidence="2 3">
    <name type="scientific">Hyunsoonleella jejuensis</name>
    <dbReference type="NCBI Taxonomy" id="419940"/>
    <lineage>
        <taxon>Bacteria</taxon>
        <taxon>Pseudomonadati</taxon>
        <taxon>Bacteroidota</taxon>
        <taxon>Flavobacteriia</taxon>
        <taxon>Flavobacteriales</taxon>
        <taxon>Flavobacteriaceae</taxon>
    </lineage>
</organism>
<gene>
    <name evidence="2" type="ORF">SAMN05421824_2865</name>
</gene>
<dbReference type="OrthoDB" id="826619at2"/>
<dbReference type="PANTHER" id="PTHR37833:SF1">
    <property type="entry name" value="SIGNAL PEPTIDE PROTEIN"/>
    <property type="match status" value="1"/>
</dbReference>
<evidence type="ECO:0000256" key="1">
    <source>
        <dbReference type="SAM" id="SignalP"/>
    </source>
</evidence>
<dbReference type="STRING" id="419940.SAMN05421824_2865"/>
<proteinExistence type="predicted"/>
<name>A0A1H9KYM7_9FLAO</name>
<reference evidence="2 3" key="1">
    <citation type="submission" date="2016-10" db="EMBL/GenBank/DDBJ databases">
        <authorList>
            <person name="de Groot N.N."/>
        </authorList>
    </citation>
    <scope>NUCLEOTIDE SEQUENCE [LARGE SCALE GENOMIC DNA]</scope>
    <source>
        <strain evidence="2 3">DSM 21035</strain>
    </source>
</reference>
<dbReference type="InterPro" id="IPR013783">
    <property type="entry name" value="Ig-like_fold"/>
</dbReference>
<evidence type="ECO:0000313" key="2">
    <source>
        <dbReference type="EMBL" id="SER03987.1"/>
    </source>
</evidence>
<feature type="signal peptide" evidence="1">
    <location>
        <begin position="1"/>
        <end position="30"/>
    </location>
</feature>
<sequence length="148" mass="16223">MMHFKSTPFTGGIKLVVLIAITLVSNSSFAQNEASNENIGSFTFEEEIIDYGTIQQNDNGLRTFKFTNSGYAPIVISKIKTTCGCTVPYYAKKPILPGESSMINIKYATSRVGRFSKAITVISNADISQKRLQIKGNVISNKTVSLNQ</sequence>
<dbReference type="RefSeq" id="WP_143064781.1">
    <property type="nucleotide sequence ID" value="NZ_FOFN01000005.1"/>
</dbReference>
<dbReference type="AlphaFoldDB" id="A0A1H9KYM7"/>
<evidence type="ECO:0008006" key="4">
    <source>
        <dbReference type="Google" id="ProtNLM"/>
    </source>
</evidence>
<dbReference type="Pfam" id="PF07610">
    <property type="entry name" value="DUF1573"/>
    <property type="match status" value="1"/>
</dbReference>
<dbReference type="Gene3D" id="2.60.40.10">
    <property type="entry name" value="Immunoglobulins"/>
    <property type="match status" value="1"/>
</dbReference>
<evidence type="ECO:0000313" key="3">
    <source>
        <dbReference type="Proteomes" id="UP000198999"/>
    </source>
</evidence>
<dbReference type="EMBL" id="FOFN01000005">
    <property type="protein sequence ID" value="SER03987.1"/>
    <property type="molecule type" value="Genomic_DNA"/>
</dbReference>
<keyword evidence="3" id="KW-1185">Reference proteome</keyword>